<dbReference type="NCBIfam" id="NF002794">
    <property type="entry name" value="PRK02925.1"/>
    <property type="match status" value="1"/>
</dbReference>
<dbReference type="InterPro" id="IPR032466">
    <property type="entry name" value="Metal_Hydrolase"/>
</dbReference>
<evidence type="ECO:0000313" key="9">
    <source>
        <dbReference type="Proteomes" id="UP000465810"/>
    </source>
</evidence>
<comment type="catalytic activity">
    <reaction evidence="7">
        <text>aldehydo-D-galacturonate = keto-D-tagaturonate</text>
        <dbReference type="Rhea" id="RHEA:27702"/>
        <dbReference type="ChEBI" id="CHEBI:12952"/>
        <dbReference type="ChEBI" id="CHEBI:17886"/>
    </reaction>
</comment>
<evidence type="ECO:0000256" key="7">
    <source>
        <dbReference type="HAMAP-Rule" id="MF_00675"/>
    </source>
</evidence>
<gene>
    <name evidence="7 8" type="primary">uxaC</name>
    <name evidence="8" type="ORF">GR702_20305</name>
</gene>
<evidence type="ECO:0000256" key="5">
    <source>
        <dbReference type="ARBA" id="ARBA00020555"/>
    </source>
</evidence>
<dbReference type="GO" id="GO:0008880">
    <property type="term" value="F:glucuronate isomerase activity"/>
    <property type="evidence" value="ECO:0007669"/>
    <property type="project" value="UniProtKB-UniRule"/>
</dbReference>
<dbReference type="PANTHER" id="PTHR30068">
    <property type="entry name" value="URONATE ISOMERASE"/>
    <property type="match status" value="1"/>
</dbReference>
<evidence type="ECO:0000256" key="2">
    <source>
        <dbReference type="ARBA" id="ARBA00004892"/>
    </source>
</evidence>
<comment type="pathway">
    <text evidence="2 7">Carbohydrate metabolism; pentose and glucuronate interconversion.</text>
</comment>
<reference evidence="8 9" key="1">
    <citation type="submission" date="2019-12" db="EMBL/GenBank/DDBJ databases">
        <authorList>
            <person name="Feng G."/>
            <person name="Zhu H."/>
        </authorList>
    </citation>
    <scope>NUCLEOTIDE SEQUENCE [LARGE SCALE GENOMIC DNA]</scope>
    <source>
        <strain evidence="8 9">FGD1</strain>
    </source>
</reference>
<proteinExistence type="inferred from homology"/>
<protein>
    <recommendedName>
        <fullName evidence="5 7">Uronate isomerase</fullName>
        <ecNumber evidence="4 7">5.3.1.12</ecNumber>
    </recommendedName>
    <alternativeName>
        <fullName evidence="7">Glucuronate isomerase</fullName>
    </alternativeName>
    <alternativeName>
        <fullName evidence="7">Uronic isomerase</fullName>
    </alternativeName>
</protein>
<dbReference type="Gene3D" id="1.10.2020.10">
    <property type="entry name" value="uronate isomerase, domain 2, chain A"/>
    <property type="match status" value="1"/>
</dbReference>
<dbReference type="SUPFAM" id="SSF51556">
    <property type="entry name" value="Metallo-dependent hydrolases"/>
    <property type="match status" value="1"/>
</dbReference>
<dbReference type="InterPro" id="IPR003766">
    <property type="entry name" value="Uronate_isomerase"/>
</dbReference>
<dbReference type="RefSeq" id="WP_160987375.1">
    <property type="nucleotide sequence ID" value="NZ_WVTD01000028.1"/>
</dbReference>
<evidence type="ECO:0000256" key="6">
    <source>
        <dbReference type="ARBA" id="ARBA00023235"/>
    </source>
</evidence>
<evidence type="ECO:0000313" key="8">
    <source>
        <dbReference type="EMBL" id="MYM00103.1"/>
    </source>
</evidence>
<sequence>MPSLSLHPDRLFPADPSTRAIARELYAQVADAPIISPHGHTDPEWFATDAPWTNATELLLAPDHYLFRMLYSQGIALDELAVPRKGGVMPKTDPRAAWRLFAANRHLFRGTPSSMWLDHVFADVFGFDVALDATTADQYYDAIAEALVSPAFRPRALFERFDIELLATTEGAGDDLKHHKAIRASGWEGKVVTTYRPDSVIDPEHDSFARDIVRFAQLSGEDVHSWKGYLAAHRKRRADFRAMGATATDHGFLTTRTANLANAECEALFGKVMAGSADAQEAELFRAQMLTEMARMSVEDGMTMQIHPGATRNHNARLFESHGRDKGADIPRATEYVEALRPMLDLFGNEPDLKVILFTLDETTYTRELAPLAGHYPCLKLGPAWWFHDSPEGMRRFREMTTETAGFYNTVGFNDDTRAFLSIPARHDVARRIDCGFLARLVAEHRLADWEAADLVQELTVGLVRKAYGLKAPEREVEPA</sequence>
<dbReference type="UniPathway" id="UPA00246"/>
<dbReference type="Proteomes" id="UP000465810">
    <property type="component" value="Unassembled WGS sequence"/>
</dbReference>
<comment type="caution">
    <text evidence="8">The sequence shown here is derived from an EMBL/GenBank/DDBJ whole genome shotgun (WGS) entry which is preliminary data.</text>
</comment>
<dbReference type="Pfam" id="PF02614">
    <property type="entry name" value="UxaC"/>
    <property type="match status" value="1"/>
</dbReference>
<organism evidence="8 9">
    <name type="scientific">Novosphingobium silvae</name>
    <dbReference type="NCBI Taxonomy" id="2692619"/>
    <lineage>
        <taxon>Bacteria</taxon>
        <taxon>Pseudomonadati</taxon>
        <taxon>Pseudomonadota</taxon>
        <taxon>Alphaproteobacteria</taxon>
        <taxon>Sphingomonadales</taxon>
        <taxon>Sphingomonadaceae</taxon>
        <taxon>Novosphingobium</taxon>
    </lineage>
</organism>
<evidence type="ECO:0000256" key="3">
    <source>
        <dbReference type="ARBA" id="ARBA00008397"/>
    </source>
</evidence>
<keyword evidence="9" id="KW-1185">Reference proteome</keyword>
<dbReference type="EC" id="5.3.1.12" evidence="4 7"/>
<dbReference type="EMBL" id="WVTD01000028">
    <property type="protein sequence ID" value="MYM00103.1"/>
    <property type="molecule type" value="Genomic_DNA"/>
</dbReference>
<accession>A0A7X4K9H6</accession>
<keyword evidence="6 7" id="KW-0413">Isomerase</keyword>
<evidence type="ECO:0000256" key="4">
    <source>
        <dbReference type="ARBA" id="ARBA00012546"/>
    </source>
</evidence>
<evidence type="ECO:0000256" key="1">
    <source>
        <dbReference type="ARBA" id="ARBA00001165"/>
    </source>
</evidence>
<dbReference type="PANTHER" id="PTHR30068:SF4">
    <property type="entry name" value="URONATE ISOMERASE"/>
    <property type="match status" value="1"/>
</dbReference>
<name>A0A7X4K9H6_9SPHN</name>
<comment type="catalytic activity">
    <reaction evidence="1 7">
        <text>D-glucuronate = D-fructuronate</text>
        <dbReference type="Rhea" id="RHEA:13049"/>
        <dbReference type="ChEBI" id="CHEBI:58720"/>
        <dbReference type="ChEBI" id="CHEBI:59863"/>
        <dbReference type="EC" id="5.3.1.12"/>
    </reaction>
</comment>
<dbReference type="GO" id="GO:0019698">
    <property type="term" value="P:D-galacturonate catabolic process"/>
    <property type="evidence" value="ECO:0007669"/>
    <property type="project" value="TreeGrafter"/>
</dbReference>
<dbReference type="GO" id="GO:0042840">
    <property type="term" value="P:D-glucuronate catabolic process"/>
    <property type="evidence" value="ECO:0007669"/>
    <property type="project" value="TreeGrafter"/>
</dbReference>
<dbReference type="AlphaFoldDB" id="A0A7X4K9H6"/>
<comment type="similarity">
    <text evidence="3 7">Belongs to the metallo-dependent hydrolases superfamily. Uronate isomerase family.</text>
</comment>
<dbReference type="Gene3D" id="3.20.20.140">
    <property type="entry name" value="Metal-dependent hydrolases"/>
    <property type="match status" value="1"/>
</dbReference>
<dbReference type="HAMAP" id="MF_00675">
    <property type="entry name" value="UxaC"/>
    <property type="match status" value="1"/>
</dbReference>